<reference evidence="1 2" key="3">
    <citation type="journal article" date="2013" name="Rice">
        <title>Improvement of the Oryza sativa Nipponbare reference genome using next generation sequence and optical map data.</title>
        <authorList>
            <person name="Kawahara Y."/>
            <person name="de la Bastide M."/>
            <person name="Hamilton J.P."/>
            <person name="Kanamori H."/>
            <person name="McCombie W.R."/>
            <person name="Ouyang S."/>
            <person name="Schwartz D.C."/>
            <person name="Tanaka T."/>
            <person name="Wu J."/>
            <person name="Zhou S."/>
            <person name="Childs K.L."/>
            <person name="Davidson R.M."/>
            <person name="Lin H."/>
            <person name="Quesada-Ocampo L."/>
            <person name="Vaillancourt B."/>
            <person name="Sakai H."/>
            <person name="Lee S.S."/>
            <person name="Kim J."/>
            <person name="Numa H."/>
            <person name="Itoh T."/>
            <person name="Buell C.R."/>
            <person name="Matsumoto T."/>
        </authorList>
    </citation>
    <scope>NUCLEOTIDE SEQUENCE [LARGE SCALE GENOMIC DNA]</scope>
    <source>
        <strain evidence="2">cv. Nipponbare</strain>
    </source>
</reference>
<evidence type="ECO:0000313" key="1">
    <source>
        <dbReference type="EMBL" id="BAS79597.1"/>
    </source>
</evidence>
<name>A0A0P0VLD0_ORYSJ</name>
<evidence type="ECO:0000313" key="2">
    <source>
        <dbReference type="Proteomes" id="UP000059680"/>
    </source>
</evidence>
<reference evidence="1 2" key="2">
    <citation type="journal article" date="2013" name="Plant Cell Physiol.">
        <title>Rice Annotation Project Database (RAP-DB): an integrative and interactive database for rice genomics.</title>
        <authorList>
            <person name="Sakai H."/>
            <person name="Lee S.S."/>
            <person name="Tanaka T."/>
            <person name="Numa H."/>
            <person name="Kim J."/>
            <person name="Kawahara Y."/>
            <person name="Wakimoto H."/>
            <person name="Yang C.C."/>
            <person name="Iwamoto M."/>
            <person name="Abe T."/>
            <person name="Yamada Y."/>
            <person name="Muto A."/>
            <person name="Inokuchi H."/>
            <person name="Ikemura T."/>
            <person name="Matsumoto T."/>
            <person name="Sasaki T."/>
            <person name="Itoh T."/>
        </authorList>
    </citation>
    <scope>NUCLEOTIDE SEQUENCE [LARGE SCALE GENOMIC DNA]</scope>
    <source>
        <strain evidence="2">cv. Nipponbare</strain>
    </source>
</reference>
<dbReference type="EMBL" id="AP014958">
    <property type="protein sequence ID" value="BAS79597.1"/>
    <property type="molecule type" value="Genomic_DNA"/>
</dbReference>
<organism evidence="1 2">
    <name type="scientific">Oryza sativa subsp. japonica</name>
    <name type="common">Rice</name>
    <dbReference type="NCBI Taxonomy" id="39947"/>
    <lineage>
        <taxon>Eukaryota</taxon>
        <taxon>Viridiplantae</taxon>
        <taxon>Streptophyta</taxon>
        <taxon>Embryophyta</taxon>
        <taxon>Tracheophyta</taxon>
        <taxon>Spermatophyta</taxon>
        <taxon>Magnoliopsida</taxon>
        <taxon>Liliopsida</taxon>
        <taxon>Poales</taxon>
        <taxon>Poaceae</taxon>
        <taxon>BOP clade</taxon>
        <taxon>Oryzoideae</taxon>
        <taxon>Oryzeae</taxon>
        <taxon>Oryzinae</taxon>
        <taxon>Oryza</taxon>
        <taxon>Oryza sativa</taxon>
    </lineage>
</organism>
<dbReference type="InParanoid" id="A0A0P0VLD0"/>
<keyword evidence="2" id="KW-1185">Reference proteome</keyword>
<protein>
    <submittedName>
        <fullName evidence="1">Os02g0600066 protein</fullName>
    </submittedName>
</protein>
<proteinExistence type="predicted"/>
<dbReference type="AlphaFoldDB" id="A0A0P0VLD0"/>
<accession>A0A0P0VLD0</accession>
<sequence>MRRIASALVSSHGSGTAAADGSGSGVDLDLVAGVAVVRPGIGSGINLVGGVVVVGRGGIVAAGGVDIIVNVAVSVSVGVDRRNSREGAGLEQNQDDGRVVARWQAKLNKLLTDDTRFCTLQKTVMCVINHILICHVAPEAFSCYHKKLHVISYVHSQDVRITCQHLIFRR</sequence>
<dbReference type="Gramene" id="Os02t0600066-01">
    <property type="protein sequence ID" value="Os02t0600066-01"/>
    <property type="gene ID" value="Os02g0600066"/>
</dbReference>
<gene>
    <name evidence="1" type="ordered locus">Os02g0600066</name>
    <name evidence="1" type="ORF">OSNPB_020600066</name>
</gene>
<dbReference type="PaxDb" id="39947-A0A0P0VLD0"/>
<dbReference type="Proteomes" id="UP000059680">
    <property type="component" value="Chromosome 2"/>
</dbReference>
<reference evidence="2" key="1">
    <citation type="journal article" date="2005" name="Nature">
        <title>The map-based sequence of the rice genome.</title>
        <authorList>
            <consortium name="International rice genome sequencing project (IRGSP)"/>
            <person name="Matsumoto T."/>
            <person name="Wu J."/>
            <person name="Kanamori H."/>
            <person name="Katayose Y."/>
            <person name="Fujisawa M."/>
            <person name="Namiki N."/>
            <person name="Mizuno H."/>
            <person name="Yamamoto K."/>
            <person name="Antonio B.A."/>
            <person name="Baba T."/>
            <person name="Sakata K."/>
            <person name="Nagamura Y."/>
            <person name="Aoki H."/>
            <person name="Arikawa K."/>
            <person name="Arita K."/>
            <person name="Bito T."/>
            <person name="Chiden Y."/>
            <person name="Fujitsuka N."/>
            <person name="Fukunaka R."/>
            <person name="Hamada M."/>
            <person name="Harada C."/>
            <person name="Hayashi A."/>
            <person name="Hijishita S."/>
            <person name="Honda M."/>
            <person name="Hosokawa S."/>
            <person name="Ichikawa Y."/>
            <person name="Idonuma A."/>
            <person name="Iijima M."/>
            <person name="Ikeda M."/>
            <person name="Ikeno M."/>
            <person name="Ito K."/>
            <person name="Ito S."/>
            <person name="Ito T."/>
            <person name="Ito Y."/>
            <person name="Ito Y."/>
            <person name="Iwabuchi A."/>
            <person name="Kamiya K."/>
            <person name="Karasawa W."/>
            <person name="Kurita K."/>
            <person name="Katagiri S."/>
            <person name="Kikuta A."/>
            <person name="Kobayashi H."/>
            <person name="Kobayashi N."/>
            <person name="Machita K."/>
            <person name="Maehara T."/>
            <person name="Masukawa M."/>
            <person name="Mizubayashi T."/>
            <person name="Mukai Y."/>
            <person name="Nagasaki H."/>
            <person name="Nagata Y."/>
            <person name="Naito S."/>
            <person name="Nakashima M."/>
            <person name="Nakama Y."/>
            <person name="Nakamichi Y."/>
            <person name="Nakamura M."/>
            <person name="Meguro A."/>
            <person name="Negishi M."/>
            <person name="Ohta I."/>
            <person name="Ohta T."/>
            <person name="Okamoto M."/>
            <person name="Ono N."/>
            <person name="Saji S."/>
            <person name="Sakaguchi M."/>
            <person name="Sakai K."/>
            <person name="Shibata M."/>
            <person name="Shimokawa T."/>
            <person name="Song J."/>
            <person name="Takazaki Y."/>
            <person name="Terasawa K."/>
            <person name="Tsugane M."/>
            <person name="Tsuji K."/>
            <person name="Ueda S."/>
            <person name="Waki K."/>
            <person name="Yamagata H."/>
            <person name="Yamamoto M."/>
            <person name="Yamamoto S."/>
            <person name="Yamane H."/>
            <person name="Yoshiki S."/>
            <person name="Yoshihara R."/>
            <person name="Yukawa K."/>
            <person name="Zhong H."/>
            <person name="Yano M."/>
            <person name="Yuan Q."/>
            <person name="Ouyang S."/>
            <person name="Liu J."/>
            <person name="Jones K.M."/>
            <person name="Gansberger K."/>
            <person name="Moffat K."/>
            <person name="Hill J."/>
            <person name="Bera J."/>
            <person name="Fadrosh D."/>
            <person name="Jin S."/>
            <person name="Johri S."/>
            <person name="Kim M."/>
            <person name="Overton L."/>
            <person name="Reardon M."/>
            <person name="Tsitrin T."/>
            <person name="Vuong H."/>
            <person name="Weaver B."/>
            <person name="Ciecko A."/>
            <person name="Tallon L."/>
            <person name="Jackson J."/>
            <person name="Pai G."/>
            <person name="Aken S.V."/>
            <person name="Utterback T."/>
            <person name="Reidmuller S."/>
            <person name="Feldblyum T."/>
            <person name="Hsiao J."/>
            <person name="Zismann V."/>
            <person name="Iobst S."/>
            <person name="de Vazeille A.R."/>
            <person name="Buell C.R."/>
            <person name="Ying K."/>
            <person name="Li Y."/>
            <person name="Lu T."/>
            <person name="Huang Y."/>
            <person name="Zhao Q."/>
            <person name="Feng Q."/>
            <person name="Zhang L."/>
            <person name="Zhu J."/>
            <person name="Weng Q."/>
            <person name="Mu J."/>
            <person name="Lu Y."/>
            <person name="Fan D."/>
            <person name="Liu Y."/>
            <person name="Guan J."/>
            <person name="Zhang Y."/>
            <person name="Yu S."/>
            <person name="Liu X."/>
            <person name="Zhang Y."/>
            <person name="Hong G."/>
            <person name="Han B."/>
            <person name="Choisne N."/>
            <person name="Demange N."/>
            <person name="Orjeda G."/>
            <person name="Samain S."/>
            <person name="Cattolico L."/>
            <person name="Pelletier E."/>
            <person name="Couloux A."/>
            <person name="Segurens B."/>
            <person name="Wincker P."/>
            <person name="D'Hont A."/>
            <person name="Scarpelli C."/>
            <person name="Weissenbach J."/>
            <person name="Salanoubat M."/>
            <person name="Quetier F."/>
            <person name="Yu Y."/>
            <person name="Kim H.R."/>
            <person name="Rambo T."/>
            <person name="Currie J."/>
            <person name="Collura K."/>
            <person name="Luo M."/>
            <person name="Yang T."/>
            <person name="Ammiraju J.S.S."/>
            <person name="Engler F."/>
            <person name="Soderlund C."/>
            <person name="Wing R.A."/>
            <person name="Palmer L.E."/>
            <person name="de la Bastide M."/>
            <person name="Spiegel L."/>
            <person name="Nascimento L."/>
            <person name="Zutavern T."/>
            <person name="O'Shaughnessy A."/>
            <person name="Dike S."/>
            <person name="Dedhia N."/>
            <person name="Preston R."/>
            <person name="Balija V."/>
            <person name="McCombie W.R."/>
            <person name="Chow T."/>
            <person name="Chen H."/>
            <person name="Chung M."/>
            <person name="Chen C."/>
            <person name="Shaw J."/>
            <person name="Wu H."/>
            <person name="Hsiao K."/>
            <person name="Chao Y."/>
            <person name="Chu M."/>
            <person name="Cheng C."/>
            <person name="Hour A."/>
            <person name="Lee P."/>
            <person name="Lin S."/>
            <person name="Lin Y."/>
            <person name="Liou J."/>
            <person name="Liu S."/>
            <person name="Hsing Y."/>
            <person name="Raghuvanshi S."/>
            <person name="Mohanty A."/>
            <person name="Bharti A.K."/>
            <person name="Gaur A."/>
            <person name="Gupta V."/>
            <person name="Kumar D."/>
            <person name="Ravi V."/>
            <person name="Vij S."/>
            <person name="Kapur A."/>
            <person name="Khurana P."/>
            <person name="Khurana P."/>
            <person name="Khurana J.P."/>
            <person name="Tyagi A.K."/>
            <person name="Gaikwad K."/>
            <person name="Singh A."/>
            <person name="Dalal V."/>
            <person name="Srivastava S."/>
            <person name="Dixit A."/>
            <person name="Pal A.K."/>
            <person name="Ghazi I.A."/>
            <person name="Yadav M."/>
            <person name="Pandit A."/>
            <person name="Bhargava A."/>
            <person name="Sureshbabu K."/>
            <person name="Batra K."/>
            <person name="Sharma T.R."/>
            <person name="Mohapatra T."/>
            <person name="Singh N.K."/>
            <person name="Messing J."/>
            <person name="Nelson A.B."/>
            <person name="Fuks G."/>
            <person name="Kavchok S."/>
            <person name="Keizer G."/>
            <person name="Linton E."/>
            <person name="Llaca V."/>
            <person name="Song R."/>
            <person name="Tanyolac B."/>
            <person name="Young S."/>
            <person name="Ho-Il K."/>
            <person name="Hahn J.H."/>
            <person name="Sangsakoo G."/>
            <person name="Vanavichit A."/>
            <person name="de Mattos Luiz.A.T."/>
            <person name="Zimmer P.D."/>
            <person name="Malone G."/>
            <person name="Dellagostin O."/>
            <person name="de Oliveira A.C."/>
            <person name="Bevan M."/>
            <person name="Bancroft I."/>
            <person name="Minx P."/>
            <person name="Cordum H."/>
            <person name="Wilson R."/>
            <person name="Cheng Z."/>
            <person name="Jin W."/>
            <person name="Jiang J."/>
            <person name="Leong S.A."/>
            <person name="Iwama H."/>
            <person name="Gojobori T."/>
            <person name="Itoh T."/>
            <person name="Niimura Y."/>
            <person name="Fujii Y."/>
            <person name="Habara T."/>
            <person name="Sakai H."/>
            <person name="Sato Y."/>
            <person name="Wilson G."/>
            <person name="Kumar K."/>
            <person name="McCouch S."/>
            <person name="Juretic N."/>
            <person name="Hoen D."/>
            <person name="Wright S."/>
            <person name="Bruskiewich R."/>
            <person name="Bureau T."/>
            <person name="Miyao A."/>
            <person name="Hirochika H."/>
            <person name="Nishikawa T."/>
            <person name="Kadowaki K."/>
            <person name="Sugiura M."/>
            <person name="Burr B."/>
            <person name="Sasaki T."/>
        </authorList>
    </citation>
    <scope>NUCLEOTIDE SEQUENCE [LARGE SCALE GENOMIC DNA]</scope>
    <source>
        <strain evidence="2">cv. Nipponbare</strain>
    </source>
</reference>